<evidence type="ECO:0000313" key="2">
    <source>
        <dbReference type="Proteomes" id="UP000499080"/>
    </source>
</evidence>
<keyword evidence="2" id="KW-1185">Reference proteome</keyword>
<dbReference type="AlphaFoldDB" id="A0A4Y2V7R4"/>
<protein>
    <submittedName>
        <fullName evidence="1">Uncharacterized protein</fullName>
    </submittedName>
</protein>
<accession>A0A4Y2V7R4</accession>
<gene>
    <name evidence="1" type="ORF">AVEN_63745_1</name>
</gene>
<dbReference type="EMBL" id="BGPR01043512">
    <property type="protein sequence ID" value="GBO20116.1"/>
    <property type="molecule type" value="Genomic_DNA"/>
</dbReference>
<organism evidence="1 2">
    <name type="scientific">Araneus ventricosus</name>
    <name type="common">Orbweaver spider</name>
    <name type="synonym">Epeira ventricosa</name>
    <dbReference type="NCBI Taxonomy" id="182803"/>
    <lineage>
        <taxon>Eukaryota</taxon>
        <taxon>Metazoa</taxon>
        <taxon>Ecdysozoa</taxon>
        <taxon>Arthropoda</taxon>
        <taxon>Chelicerata</taxon>
        <taxon>Arachnida</taxon>
        <taxon>Araneae</taxon>
        <taxon>Araneomorphae</taxon>
        <taxon>Entelegynae</taxon>
        <taxon>Araneoidea</taxon>
        <taxon>Araneidae</taxon>
        <taxon>Araneus</taxon>
    </lineage>
</organism>
<reference evidence="1 2" key="1">
    <citation type="journal article" date="2019" name="Sci. Rep.">
        <title>Orb-weaving spider Araneus ventricosus genome elucidates the spidroin gene catalogue.</title>
        <authorList>
            <person name="Kono N."/>
            <person name="Nakamura H."/>
            <person name="Ohtoshi R."/>
            <person name="Moran D.A.P."/>
            <person name="Shinohara A."/>
            <person name="Yoshida Y."/>
            <person name="Fujiwara M."/>
            <person name="Mori M."/>
            <person name="Tomita M."/>
            <person name="Arakawa K."/>
        </authorList>
    </citation>
    <scope>NUCLEOTIDE SEQUENCE [LARGE SCALE GENOMIC DNA]</scope>
</reference>
<sequence>MRRFCLVSQGVGINYFHYECISFHRIAAKSVQFEPISHQLGDRGRSLTRKGGECLWKRVDLSKKKSMEDNKCNAINFGSDTREKDNFCKLLLIGICLVLSIPLITRKTAKRHNFSSSKQIRVVQRNCPKPIETPVKFAKSEGDDPANYSGCTEKPLQVKKSAEVELTTTAWNDEVKGPTPAKRETPGFVPRSILLKHPPLLIENAGQVEFQSDSSQPPTRTEPFNYSSIAASLWQMTSMISNLSRMMSSFMNQIMAMLLTLKSSLKIQAQGAPPN</sequence>
<name>A0A4Y2V7R4_ARAVE</name>
<dbReference type="Proteomes" id="UP000499080">
    <property type="component" value="Unassembled WGS sequence"/>
</dbReference>
<evidence type="ECO:0000313" key="1">
    <source>
        <dbReference type="EMBL" id="GBO20116.1"/>
    </source>
</evidence>
<comment type="caution">
    <text evidence="1">The sequence shown here is derived from an EMBL/GenBank/DDBJ whole genome shotgun (WGS) entry which is preliminary data.</text>
</comment>
<proteinExistence type="predicted"/>